<name>A0A367QYR8_9NOSO</name>
<organism evidence="1 2">
    <name type="scientific">Nostoc minutum NIES-26</name>
    <dbReference type="NCBI Taxonomy" id="1844469"/>
    <lineage>
        <taxon>Bacteria</taxon>
        <taxon>Bacillati</taxon>
        <taxon>Cyanobacteriota</taxon>
        <taxon>Cyanophyceae</taxon>
        <taxon>Nostocales</taxon>
        <taxon>Nostocaceae</taxon>
        <taxon>Nostoc</taxon>
    </lineage>
</organism>
<evidence type="ECO:0000313" key="2">
    <source>
        <dbReference type="Proteomes" id="UP000252107"/>
    </source>
</evidence>
<protein>
    <submittedName>
        <fullName evidence="1">Uncharacterized protein</fullName>
    </submittedName>
</protein>
<proteinExistence type="predicted"/>
<gene>
    <name evidence="1" type="ORF">A6770_23715</name>
</gene>
<sequence length="79" mass="8627">MSHEDRQSLPCQTICNDCAFHVKVEGAIECIHPDELEVICSTITFCNSFQPAQEIDSPCVSFGNDEQGGRGAGENNTDH</sequence>
<dbReference type="AlphaFoldDB" id="A0A367QYR8"/>
<dbReference type="Proteomes" id="UP000252107">
    <property type="component" value="Unassembled WGS sequence"/>
</dbReference>
<keyword evidence="2" id="KW-1185">Reference proteome</keyword>
<reference evidence="1" key="1">
    <citation type="submission" date="2016-04" db="EMBL/GenBank/DDBJ databases">
        <authorList>
            <person name="Tabuchi Yagui T.R."/>
        </authorList>
    </citation>
    <scope>NUCLEOTIDE SEQUENCE [LARGE SCALE GENOMIC DNA]</scope>
    <source>
        <strain evidence="1">NIES-26</strain>
    </source>
</reference>
<accession>A0A367QYR8</accession>
<dbReference type="EMBL" id="LXQD01000298">
    <property type="protein sequence ID" value="RCJ28473.1"/>
    <property type="molecule type" value="Genomic_DNA"/>
</dbReference>
<evidence type="ECO:0000313" key="1">
    <source>
        <dbReference type="EMBL" id="RCJ28473.1"/>
    </source>
</evidence>
<comment type="caution">
    <text evidence="1">The sequence shown here is derived from an EMBL/GenBank/DDBJ whole genome shotgun (WGS) entry which is preliminary data.</text>
</comment>